<keyword evidence="2" id="KW-1185">Reference proteome</keyword>
<dbReference type="Proteomes" id="UP000815677">
    <property type="component" value="Unassembled WGS sequence"/>
</dbReference>
<gene>
    <name evidence="1" type="ORF">MCHLO_03313</name>
</gene>
<evidence type="ECO:0000313" key="2">
    <source>
        <dbReference type="Proteomes" id="UP000815677"/>
    </source>
</evidence>
<evidence type="ECO:0008006" key="3">
    <source>
        <dbReference type="Google" id="ProtNLM"/>
    </source>
</evidence>
<reference evidence="1" key="1">
    <citation type="submission" date="2014-09" db="EMBL/GenBank/DDBJ databases">
        <title>Genome sequence of the luminous mushroom Mycena chlorophos for searching fungal bioluminescence genes.</title>
        <authorList>
            <person name="Tanaka Y."/>
            <person name="Kasuga D."/>
            <person name="Oba Y."/>
            <person name="Hase S."/>
            <person name="Sato K."/>
            <person name="Oba Y."/>
            <person name="Sakakibara Y."/>
        </authorList>
    </citation>
    <scope>NUCLEOTIDE SEQUENCE</scope>
</reference>
<protein>
    <recommendedName>
        <fullName evidence="3">SnoaL-like domain-containing protein</fullName>
    </recommendedName>
</protein>
<proteinExistence type="predicted"/>
<organism evidence="1 2">
    <name type="scientific">Mycena chlorophos</name>
    <name type="common">Agaric fungus</name>
    <name type="synonym">Agaricus chlorophos</name>
    <dbReference type="NCBI Taxonomy" id="658473"/>
    <lineage>
        <taxon>Eukaryota</taxon>
        <taxon>Fungi</taxon>
        <taxon>Dikarya</taxon>
        <taxon>Basidiomycota</taxon>
        <taxon>Agaricomycotina</taxon>
        <taxon>Agaricomycetes</taxon>
        <taxon>Agaricomycetidae</taxon>
        <taxon>Agaricales</taxon>
        <taxon>Marasmiineae</taxon>
        <taxon>Mycenaceae</taxon>
        <taxon>Mycena</taxon>
    </lineage>
</organism>
<evidence type="ECO:0000313" key="1">
    <source>
        <dbReference type="EMBL" id="GAT45751.1"/>
    </source>
</evidence>
<dbReference type="EMBL" id="DF841693">
    <property type="protein sequence ID" value="GAT45751.1"/>
    <property type="molecule type" value="Genomic_DNA"/>
</dbReference>
<name>A0ABQ0L3P9_MYCCL</name>
<sequence>MPKPVVFTPKPALAKLPLAARKDLRDNFEAKQDDLKTQIKNLVGVDLTFDINTAEVWAYAPEDKINAGSTFTGYIEGFIRGLENFVKTYGDMGKEHFAEAVSAKVLTIVVNPLGDKGETISTDVHEGVYRILFRHDRLGYNMSQQWDLVLPAIDSVPRPQGGMSLTARYAIENDYVGSAEPVIEQINKMLGAEFTFDPNFEANYAALKAAEDAPGNWERNFGNSALNYWRGFKNDEMLQEGLQEIVETKTFRIRVNPKTKATIETVIEDGVVYVQARPERFAYNHMEAGTGLVKLL</sequence>
<accession>A0ABQ0L3P9</accession>